<dbReference type="AlphaFoldDB" id="A0AAW0KVV1"/>
<dbReference type="EMBL" id="PKMF04000215">
    <property type="protein sequence ID" value="KAK7842806.1"/>
    <property type="molecule type" value="Genomic_DNA"/>
</dbReference>
<accession>A0AAW0KVV1</accession>
<protein>
    <submittedName>
        <fullName evidence="1">Uncharacterized protein</fullName>
    </submittedName>
</protein>
<gene>
    <name evidence="1" type="ORF">CFP56_013368</name>
</gene>
<evidence type="ECO:0000313" key="1">
    <source>
        <dbReference type="EMBL" id="KAK7842806.1"/>
    </source>
</evidence>
<proteinExistence type="predicted"/>
<dbReference type="Proteomes" id="UP000237347">
    <property type="component" value="Unassembled WGS sequence"/>
</dbReference>
<organism evidence="1 2">
    <name type="scientific">Quercus suber</name>
    <name type="common">Cork oak</name>
    <dbReference type="NCBI Taxonomy" id="58331"/>
    <lineage>
        <taxon>Eukaryota</taxon>
        <taxon>Viridiplantae</taxon>
        <taxon>Streptophyta</taxon>
        <taxon>Embryophyta</taxon>
        <taxon>Tracheophyta</taxon>
        <taxon>Spermatophyta</taxon>
        <taxon>Magnoliopsida</taxon>
        <taxon>eudicotyledons</taxon>
        <taxon>Gunneridae</taxon>
        <taxon>Pentapetalae</taxon>
        <taxon>rosids</taxon>
        <taxon>fabids</taxon>
        <taxon>Fagales</taxon>
        <taxon>Fagaceae</taxon>
        <taxon>Quercus</taxon>
    </lineage>
</organism>
<evidence type="ECO:0000313" key="2">
    <source>
        <dbReference type="Proteomes" id="UP000237347"/>
    </source>
</evidence>
<reference evidence="1 2" key="1">
    <citation type="journal article" date="2018" name="Sci. Data">
        <title>The draft genome sequence of cork oak.</title>
        <authorList>
            <person name="Ramos A.M."/>
            <person name="Usie A."/>
            <person name="Barbosa P."/>
            <person name="Barros P.M."/>
            <person name="Capote T."/>
            <person name="Chaves I."/>
            <person name="Simoes F."/>
            <person name="Abreu I."/>
            <person name="Carrasquinho I."/>
            <person name="Faro C."/>
            <person name="Guimaraes J.B."/>
            <person name="Mendonca D."/>
            <person name="Nobrega F."/>
            <person name="Rodrigues L."/>
            <person name="Saibo N.J.M."/>
            <person name="Varela M.C."/>
            <person name="Egas C."/>
            <person name="Matos J."/>
            <person name="Miguel C.M."/>
            <person name="Oliveira M.M."/>
            <person name="Ricardo C.P."/>
            <person name="Goncalves S."/>
        </authorList>
    </citation>
    <scope>NUCLEOTIDE SEQUENCE [LARGE SCALE GENOMIC DNA]</scope>
    <source>
        <strain evidence="2">cv. HL8</strain>
    </source>
</reference>
<comment type="caution">
    <text evidence="1">The sequence shown here is derived from an EMBL/GenBank/DDBJ whole genome shotgun (WGS) entry which is preliminary data.</text>
</comment>
<sequence>MLHQSAIAFAIGSATIFGHCSSATIFCDRFTRPTPMLKMS</sequence>
<keyword evidence="2" id="KW-1185">Reference proteome</keyword>
<name>A0AAW0KVV1_QUESU</name>